<keyword evidence="6" id="KW-1185">Reference proteome</keyword>
<dbReference type="InterPro" id="IPR009072">
    <property type="entry name" value="Histone-fold"/>
</dbReference>
<feature type="domain" description="Transcription factor CBF/NF-Y/archaeal histone" evidence="4">
    <location>
        <begin position="111"/>
        <end position="171"/>
    </location>
</feature>
<evidence type="ECO:0000256" key="1">
    <source>
        <dbReference type="ARBA" id="ARBA00004123"/>
    </source>
</evidence>
<dbReference type="GeneID" id="109430676"/>
<dbReference type="InterPro" id="IPR003958">
    <property type="entry name" value="CBFA_NFYB_domain"/>
</dbReference>
<accession>A0ABM1YE59</accession>
<dbReference type="Gene3D" id="1.10.20.10">
    <property type="entry name" value="Histone, subunit A"/>
    <property type="match status" value="1"/>
</dbReference>
<proteinExistence type="predicted"/>
<organism evidence="5 6">
    <name type="scientific">Aedes albopictus</name>
    <name type="common">Asian tiger mosquito</name>
    <name type="synonym">Stegomyia albopicta</name>
    <dbReference type="NCBI Taxonomy" id="7160"/>
    <lineage>
        <taxon>Eukaryota</taxon>
        <taxon>Metazoa</taxon>
        <taxon>Ecdysozoa</taxon>
        <taxon>Arthropoda</taxon>
        <taxon>Hexapoda</taxon>
        <taxon>Insecta</taxon>
        <taxon>Pterygota</taxon>
        <taxon>Neoptera</taxon>
        <taxon>Endopterygota</taxon>
        <taxon>Diptera</taxon>
        <taxon>Nematocera</taxon>
        <taxon>Culicoidea</taxon>
        <taxon>Culicidae</taxon>
        <taxon>Culicinae</taxon>
        <taxon>Aedini</taxon>
        <taxon>Aedes</taxon>
        <taxon>Stegomyia</taxon>
    </lineage>
</organism>
<reference evidence="6" key="1">
    <citation type="journal article" date="2015" name="Proc. Natl. Acad. Sci. U.S.A.">
        <title>Genome sequence of the Asian Tiger mosquito, Aedes albopictus, reveals insights into its biology, genetics, and evolution.</title>
        <authorList>
            <person name="Chen X.G."/>
            <person name="Jiang X."/>
            <person name="Gu J."/>
            <person name="Xu M."/>
            <person name="Wu Y."/>
            <person name="Deng Y."/>
            <person name="Zhang C."/>
            <person name="Bonizzoni M."/>
            <person name="Dermauw W."/>
            <person name="Vontas J."/>
            <person name="Armbruster P."/>
            <person name="Huang X."/>
            <person name="Yang Y."/>
            <person name="Zhang H."/>
            <person name="He W."/>
            <person name="Peng H."/>
            <person name="Liu Y."/>
            <person name="Wu K."/>
            <person name="Chen J."/>
            <person name="Lirakis M."/>
            <person name="Topalis P."/>
            <person name="Van Leeuwen T."/>
            <person name="Hall A.B."/>
            <person name="Jiang X."/>
            <person name="Thorpe C."/>
            <person name="Mueller R.L."/>
            <person name="Sun C."/>
            <person name="Waterhouse R.M."/>
            <person name="Yan G."/>
            <person name="Tu Z.J."/>
            <person name="Fang X."/>
            <person name="James A.A."/>
        </authorList>
    </citation>
    <scope>NUCLEOTIDE SEQUENCE [LARGE SCALE GENOMIC DNA]</scope>
    <source>
        <strain evidence="6">Foshan</strain>
    </source>
</reference>
<reference evidence="5" key="2">
    <citation type="submission" date="2025-05" db="UniProtKB">
        <authorList>
            <consortium name="EnsemblMetazoa"/>
        </authorList>
    </citation>
    <scope>IDENTIFICATION</scope>
    <source>
        <strain evidence="5">Foshan</strain>
    </source>
</reference>
<feature type="compositionally biased region" description="Polar residues" evidence="3">
    <location>
        <begin position="87"/>
        <end position="98"/>
    </location>
</feature>
<dbReference type="Proteomes" id="UP000069940">
    <property type="component" value="Unassembled WGS sequence"/>
</dbReference>
<evidence type="ECO:0000259" key="4">
    <source>
        <dbReference type="Pfam" id="PF00808"/>
    </source>
</evidence>
<dbReference type="SUPFAM" id="SSF47113">
    <property type="entry name" value="Histone-fold"/>
    <property type="match status" value="1"/>
</dbReference>
<dbReference type="CDD" id="cd22929">
    <property type="entry name" value="HFD_POLE4-like"/>
    <property type="match status" value="1"/>
</dbReference>
<feature type="compositionally biased region" description="Acidic residues" evidence="3">
    <location>
        <begin position="51"/>
        <end position="86"/>
    </location>
</feature>
<protein>
    <recommendedName>
        <fullName evidence="4">Transcription factor CBF/NF-Y/archaeal histone domain-containing protein</fullName>
    </recommendedName>
</protein>
<dbReference type="EnsemblMetazoa" id="AALFPA23_008335.R11247">
    <property type="protein sequence ID" value="AALFPA23_008335.P11247"/>
    <property type="gene ID" value="AALFPA23_008335"/>
</dbReference>
<dbReference type="RefSeq" id="XP_029735326.1">
    <property type="nucleotide sequence ID" value="XM_029879466.2"/>
</dbReference>
<dbReference type="InterPro" id="IPR050568">
    <property type="entry name" value="Transcr_DNA_Rep_Reg"/>
</dbReference>
<keyword evidence="2" id="KW-0539">Nucleus</keyword>
<dbReference type="Pfam" id="PF00808">
    <property type="entry name" value="CBFD_NFYB_HMF"/>
    <property type="match status" value="1"/>
</dbReference>
<name>A0ABM1YE59_AEDAL</name>
<evidence type="ECO:0000256" key="3">
    <source>
        <dbReference type="SAM" id="MobiDB-lite"/>
    </source>
</evidence>
<dbReference type="PANTHER" id="PTHR10252">
    <property type="entry name" value="HISTONE-LIKE TRANSCRIPTION FACTOR CCAAT-RELATED"/>
    <property type="match status" value="1"/>
</dbReference>
<comment type="subcellular location">
    <subcellularLocation>
        <location evidence="1">Nucleus</location>
    </subcellularLocation>
</comment>
<dbReference type="PANTHER" id="PTHR10252:SF79">
    <property type="entry name" value="DNA POLYMERASE EPSILON SUBUNIT 4"/>
    <property type="match status" value="1"/>
</dbReference>
<feature type="region of interest" description="Disordered" evidence="3">
    <location>
        <begin position="1"/>
        <end position="111"/>
    </location>
</feature>
<evidence type="ECO:0000256" key="2">
    <source>
        <dbReference type="ARBA" id="ARBA00023242"/>
    </source>
</evidence>
<evidence type="ECO:0000313" key="6">
    <source>
        <dbReference type="Proteomes" id="UP000069940"/>
    </source>
</evidence>
<sequence length="189" mass="21218">MEDCQNSEKPANIRDFIDSEEIDFGSEPPVQQTVVEEQSEPLAPEEQFALEAEDFDELPEPDEIANDYEDPEVANDYSEDPEDTPESAENQEQPAASKTSRKEPSEQRLTQLPLSKIKSIMKCDPEVHIVSAEAIFLMTRAAELFVQTMAKEAHTHAVAGKKKTIARRDVDMTIESVDTLTFLEGMMNV</sequence>
<evidence type="ECO:0000313" key="5">
    <source>
        <dbReference type="EnsemblMetazoa" id="AALFPA23_008335.P11247"/>
    </source>
</evidence>